<dbReference type="PANTHER" id="PTHR47568:SF5">
    <property type="entry name" value="RING-TYPE E3 UBIQUITIN TRANSFERASE"/>
    <property type="match status" value="1"/>
</dbReference>
<comment type="catalytic activity">
    <reaction evidence="1">
        <text>S-ubiquitinyl-[E2 ubiquitin-conjugating enzyme]-L-cysteine + [acceptor protein]-L-lysine = [E2 ubiquitin-conjugating enzyme]-L-cysteine + N(6)-ubiquitinyl-[acceptor protein]-L-lysine.</text>
        <dbReference type="EC" id="2.3.2.27"/>
    </reaction>
</comment>
<evidence type="ECO:0000259" key="14">
    <source>
        <dbReference type="PROSITE" id="PS50089"/>
    </source>
</evidence>
<evidence type="ECO:0000256" key="6">
    <source>
        <dbReference type="ARBA" id="ARBA00022723"/>
    </source>
</evidence>
<protein>
    <recommendedName>
        <fullName evidence="3">RING-type E3 ubiquitin transferase</fullName>
        <ecNumber evidence="3">2.3.2.27</ecNumber>
    </recommendedName>
</protein>
<evidence type="ECO:0000256" key="4">
    <source>
        <dbReference type="ARBA" id="ARBA00022679"/>
    </source>
</evidence>
<keyword evidence="4" id="KW-0808">Transferase</keyword>
<dbReference type="GO" id="GO:0008270">
    <property type="term" value="F:zinc ion binding"/>
    <property type="evidence" value="ECO:0007669"/>
    <property type="project" value="UniProtKB-KW"/>
</dbReference>
<keyword evidence="7 12" id="KW-0863">Zinc-finger</keyword>
<dbReference type="GO" id="GO:0061630">
    <property type="term" value="F:ubiquitin protein ligase activity"/>
    <property type="evidence" value="ECO:0007669"/>
    <property type="project" value="UniProtKB-EC"/>
</dbReference>
<comment type="subcellular location">
    <subcellularLocation>
        <location evidence="2">Membrane</location>
        <topology evidence="2">Multi-pass membrane protein</topology>
    </subcellularLocation>
</comment>
<name>A0A3P6CJA7_BRACM</name>
<accession>A0A3P6CJA7</accession>
<evidence type="ECO:0000256" key="2">
    <source>
        <dbReference type="ARBA" id="ARBA00004141"/>
    </source>
</evidence>
<feature type="domain" description="RING-type" evidence="14">
    <location>
        <begin position="321"/>
        <end position="358"/>
    </location>
</feature>
<dbReference type="Gene3D" id="3.30.40.10">
    <property type="entry name" value="Zinc/RING finger domain, C3HC4 (zinc finger)"/>
    <property type="match status" value="1"/>
</dbReference>
<keyword evidence="9" id="KW-0862">Zinc</keyword>
<keyword evidence="13" id="KW-0732">Signal</keyword>
<evidence type="ECO:0000256" key="11">
    <source>
        <dbReference type="ARBA" id="ARBA00023136"/>
    </source>
</evidence>
<dbReference type="InterPro" id="IPR001841">
    <property type="entry name" value="Znf_RING"/>
</dbReference>
<evidence type="ECO:0000256" key="10">
    <source>
        <dbReference type="ARBA" id="ARBA00022989"/>
    </source>
</evidence>
<feature type="signal peptide" evidence="13">
    <location>
        <begin position="1"/>
        <end position="23"/>
    </location>
</feature>
<evidence type="ECO:0000256" key="9">
    <source>
        <dbReference type="ARBA" id="ARBA00022833"/>
    </source>
</evidence>
<dbReference type="Pfam" id="PF12483">
    <property type="entry name" value="GIDE"/>
    <property type="match status" value="1"/>
</dbReference>
<keyword evidence="11" id="KW-0472">Membrane</keyword>
<dbReference type="InterPro" id="IPR013083">
    <property type="entry name" value="Znf_RING/FYVE/PHD"/>
</dbReference>
<feature type="chain" id="PRO_5018074942" description="RING-type E3 ubiquitin transferase" evidence="13">
    <location>
        <begin position="24"/>
        <end position="370"/>
    </location>
</feature>
<dbReference type="PANTHER" id="PTHR47568">
    <property type="match status" value="1"/>
</dbReference>
<evidence type="ECO:0000256" key="12">
    <source>
        <dbReference type="PROSITE-ProRule" id="PRU00175"/>
    </source>
</evidence>
<organism evidence="15">
    <name type="scientific">Brassica campestris</name>
    <name type="common">Field mustard</name>
    <dbReference type="NCBI Taxonomy" id="3711"/>
    <lineage>
        <taxon>Eukaryota</taxon>
        <taxon>Viridiplantae</taxon>
        <taxon>Streptophyta</taxon>
        <taxon>Embryophyta</taxon>
        <taxon>Tracheophyta</taxon>
        <taxon>Spermatophyta</taxon>
        <taxon>Magnoliopsida</taxon>
        <taxon>eudicotyledons</taxon>
        <taxon>Gunneridae</taxon>
        <taxon>Pentapetalae</taxon>
        <taxon>rosids</taxon>
        <taxon>malvids</taxon>
        <taxon>Brassicales</taxon>
        <taxon>Brassicaceae</taxon>
        <taxon>Brassiceae</taxon>
        <taxon>Brassica</taxon>
    </lineage>
</organism>
<keyword evidence="6" id="KW-0479">Metal-binding</keyword>
<dbReference type="EC" id="2.3.2.27" evidence="3"/>
<evidence type="ECO:0000256" key="8">
    <source>
        <dbReference type="ARBA" id="ARBA00022786"/>
    </source>
</evidence>
<dbReference type="InterPro" id="IPR022170">
    <property type="entry name" value="MUL1-like"/>
</dbReference>
<dbReference type="InterPro" id="IPR044231">
    <property type="entry name" value="SP1/SPL1"/>
</dbReference>
<proteinExistence type="predicted"/>
<evidence type="ECO:0000256" key="3">
    <source>
        <dbReference type="ARBA" id="ARBA00012483"/>
    </source>
</evidence>
<dbReference type="GO" id="GO:0016020">
    <property type="term" value="C:membrane"/>
    <property type="evidence" value="ECO:0007669"/>
    <property type="project" value="UniProtKB-SubCell"/>
</dbReference>
<dbReference type="GO" id="GO:0016567">
    <property type="term" value="P:protein ubiquitination"/>
    <property type="evidence" value="ECO:0007669"/>
    <property type="project" value="InterPro"/>
</dbReference>
<evidence type="ECO:0000313" key="15">
    <source>
        <dbReference type="EMBL" id="VDD10021.1"/>
    </source>
</evidence>
<dbReference type="PROSITE" id="PS50089">
    <property type="entry name" value="ZF_RING_2"/>
    <property type="match status" value="1"/>
</dbReference>
<reference evidence="15" key="1">
    <citation type="submission" date="2018-11" db="EMBL/GenBank/DDBJ databases">
        <authorList>
            <consortium name="Genoscope - CEA"/>
            <person name="William W."/>
        </authorList>
    </citation>
    <scope>NUCLEOTIDE SEQUENCE</scope>
</reference>
<dbReference type="AlphaFoldDB" id="A0A3P6CJA7"/>
<dbReference type="SUPFAM" id="SSF57850">
    <property type="entry name" value="RING/U-box"/>
    <property type="match status" value="1"/>
</dbReference>
<sequence>MEPWSGLCCIGAVALYLLSRRTARDVDFLKSVTRVDQLKDLAESAVLPSIVAVSGTVGSETPIKCEHSGILSVFLQETAEQQFLKRNWKFSWVQDTALMLPVCKEVPWFLDDGTGRVIVEGARSGIGFALTVGGEVFEKPEASSLVRGTLDFLRGLEMLGIRRIERVLPVGTRLTVVGQTIKDGVGDVRIQKPDQGPFYVSPIPLDHLISKVGKWRFKKASMGLAIVGVILISKPVIKYTRFDVDDVCEVYCEWSCRDGIFYCERAYYYKRILLLLLYSRILVRTGDFLERRQQRLLKKRYKLAAPKREERVTNGDEHDRCVVCLERKCDAAFVPCGHMCCCLTCALKLLGKPCPLCRKRGIRILKIYRN</sequence>
<keyword evidence="10" id="KW-1133">Transmembrane helix</keyword>
<evidence type="ECO:0000256" key="13">
    <source>
        <dbReference type="SAM" id="SignalP"/>
    </source>
</evidence>
<dbReference type="Pfam" id="PF13920">
    <property type="entry name" value="zf-C3HC4_3"/>
    <property type="match status" value="1"/>
</dbReference>
<evidence type="ECO:0000256" key="5">
    <source>
        <dbReference type="ARBA" id="ARBA00022692"/>
    </source>
</evidence>
<gene>
    <name evidence="15" type="ORF">BRAA04T15751Z</name>
</gene>
<evidence type="ECO:0000256" key="1">
    <source>
        <dbReference type="ARBA" id="ARBA00000900"/>
    </source>
</evidence>
<dbReference type="EMBL" id="LR031576">
    <property type="protein sequence ID" value="VDD10021.1"/>
    <property type="molecule type" value="Genomic_DNA"/>
</dbReference>
<keyword evidence="8" id="KW-0833">Ubl conjugation pathway</keyword>
<keyword evidence="5" id="KW-0812">Transmembrane</keyword>
<evidence type="ECO:0000256" key="7">
    <source>
        <dbReference type="ARBA" id="ARBA00022771"/>
    </source>
</evidence>